<keyword evidence="4" id="KW-1185">Reference proteome</keyword>
<dbReference type="EMBL" id="JAENHO010000018">
    <property type="protein sequence ID" value="MBL7261357.1"/>
    <property type="molecule type" value="Genomic_DNA"/>
</dbReference>
<dbReference type="PANTHER" id="PTHR42791:SF1">
    <property type="entry name" value="N-ACETYLTRANSFERASE DOMAIN-CONTAINING PROTEIN"/>
    <property type="match status" value="1"/>
</dbReference>
<feature type="region of interest" description="Disordered" evidence="1">
    <location>
        <begin position="209"/>
        <end position="232"/>
    </location>
</feature>
<evidence type="ECO:0000313" key="3">
    <source>
        <dbReference type="EMBL" id="MBL7261357.1"/>
    </source>
</evidence>
<gene>
    <name evidence="3" type="ORF">JKJ07_44435</name>
</gene>
<protein>
    <submittedName>
        <fullName evidence="3">GNAT family N-acetyltransferase</fullName>
    </submittedName>
</protein>
<dbReference type="PANTHER" id="PTHR42791">
    <property type="entry name" value="GNAT FAMILY ACETYLTRANSFERASE"/>
    <property type="match status" value="1"/>
</dbReference>
<proteinExistence type="predicted"/>
<sequence>MTTMTVSNATIRSAVRDDAIAIADVLTTAFLYGDLATWLIPHPDTRARVYRPYFALLTEQALDHGQIDITYDPDVGVTAVALWYPIADRPVPAPDGYQTRLAQITGEYLHRFTALDQATHRHHPYTDWHHYLGHLAVRPDFQRRGLGGGLLRHHHRELDRTGTAAYLEATGSDNSRLYAQFGYQPCATYHVTPAGPALFPMWRPARLATPQRHKAGRSEATTPFAQQPSRPT</sequence>
<accession>A0ABS1W3U8</accession>
<dbReference type="Pfam" id="PF13508">
    <property type="entry name" value="Acetyltransf_7"/>
    <property type="match status" value="1"/>
</dbReference>
<organism evidence="3 4">
    <name type="scientific">Paractinoplanes lichenicola</name>
    <dbReference type="NCBI Taxonomy" id="2802976"/>
    <lineage>
        <taxon>Bacteria</taxon>
        <taxon>Bacillati</taxon>
        <taxon>Actinomycetota</taxon>
        <taxon>Actinomycetes</taxon>
        <taxon>Micromonosporales</taxon>
        <taxon>Micromonosporaceae</taxon>
        <taxon>Paractinoplanes</taxon>
    </lineage>
</organism>
<dbReference type="Gene3D" id="3.40.630.30">
    <property type="match status" value="1"/>
</dbReference>
<dbReference type="InterPro" id="IPR000182">
    <property type="entry name" value="GNAT_dom"/>
</dbReference>
<dbReference type="InterPro" id="IPR052523">
    <property type="entry name" value="Trichothecene_AcTrans"/>
</dbReference>
<feature type="domain" description="N-acetyltransferase" evidence="2">
    <location>
        <begin position="67"/>
        <end position="206"/>
    </location>
</feature>
<evidence type="ECO:0000259" key="2">
    <source>
        <dbReference type="PROSITE" id="PS51186"/>
    </source>
</evidence>
<reference evidence="3 4" key="1">
    <citation type="submission" date="2021-01" db="EMBL/GenBank/DDBJ databases">
        <title>Actinoplanes sp. nov. LDG1-01 isolated from lichen.</title>
        <authorList>
            <person name="Saeng-In P."/>
            <person name="Phongsopitanun W."/>
            <person name="Kanchanasin P."/>
            <person name="Yuki M."/>
            <person name="Kudo T."/>
            <person name="Ohkuma M."/>
            <person name="Tanasupawat S."/>
        </authorList>
    </citation>
    <scope>NUCLEOTIDE SEQUENCE [LARGE SCALE GENOMIC DNA]</scope>
    <source>
        <strain evidence="3 4">LDG1-01</strain>
    </source>
</reference>
<comment type="caution">
    <text evidence="3">The sequence shown here is derived from an EMBL/GenBank/DDBJ whole genome shotgun (WGS) entry which is preliminary data.</text>
</comment>
<dbReference type="Proteomes" id="UP000598996">
    <property type="component" value="Unassembled WGS sequence"/>
</dbReference>
<dbReference type="PROSITE" id="PS51186">
    <property type="entry name" value="GNAT"/>
    <property type="match status" value="1"/>
</dbReference>
<name>A0ABS1W3U8_9ACTN</name>
<feature type="compositionally biased region" description="Polar residues" evidence="1">
    <location>
        <begin position="219"/>
        <end position="232"/>
    </location>
</feature>
<dbReference type="SUPFAM" id="SSF55729">
    <property type="entry name" value="Acyl-CoA N-acyltransferases (Nat)"/>
    <property type="match status" value="1"/>
</dbReference>
<evidence type="ECO:0000313" key="4">
    <source>
        <dbReference type="Proteomes" id="UP000598996"/>
    </source>
</evidence>
<evidence type="ECO:0000256" key="1">
    <source>
        <dbReference type="SAM" id="MobiDB-lite"/>
    </source>
</evidence>
<dbReference type="InterPro" id="IPR016181">
    <property type="entry name" value="Acyl_CoA_acyltransferase"/>
</dbReference>